<evidence type="ECO:0000259" key="5">
    <source>
        <dbReference type="Pfam" id="PF00135"/>
    </source>
</evidence>
<comment type="similarity">
    <text evidence="1">Belongs to the type-B carboxylesterase/lipase family.</text>
</comment>
<dbReference type="EMBL" id="CAJNOE010000283">
    <property type="protein sequence ID" value="CAF1117956.1"/>
    <property type="molecule type" value="Genomic_DNA"/>
</dbReference>
<accession>A0A814QAN9</accession>
<dbReference type="Proteomes" id="UP000663860">
    <property type="component" value="Unassembled WGS sequence"/>
</dbReference>
<evidence type="ECO:0000313" key="7">
    <source>
        <dbReference type="EMBL" id="CAF3848952.1"/>
    </source>
</evidence>
<dbReference type="AlphaFoldDB" id="A0A814QAN9"/>
<gene>
    <name evidence="6" type="ORF">IZO911_LOCUS23976</name>
    <name evidence="7" type="ORF">KXQ929_LOCUS19982</name>
</gene>
<feature type="chain" id="PRO_5035602097" description="Carboxylesterase type B domain-containing protein" evidence="4">
    <location>
        <begin position="26"/>
        <end position="474"/>
    </location>
</feature>
<dbReference type="PANTHER" id="PTHR43918:SF4">
    <property type="entry name" value="CARBOXYLIC ESTER HYDROLASE"/>
    <property type="match status" value="1"/>
</dbReference>
<evidence type="ECO:0000256" key="3">
    <source>
        <dbReference type="ARBA" id="ARBA00022801"/>
    </source>
</evidence>
<comment type="caution">
    <text evidence="6">The sequence shown here is derived from an EMBL/GenBank/DDBJ whole genome shotgun (WGS) entry which is preliminary data.</text>
</comment>
<organism evidence="6 8">
    <name type="scientific">Adineta steineri</name>
    <dbReference type="NCBI Taxonomy" id="433720"/>
    <lineage>
        <taxon>Eukaryota</taxon>
        <taxon>Metazoa</taxon>
        <taxon>Spiralia</taxon>
        <taxon>Gnathifera</taxon>
        <taxon>Rotifera</taxon>
        <taxon>Eurotatoria</taxon>
        <taxon>Bdelloidea</taxon>
        <taxon>Adinetida</taxon>
        <taxon>Adinetidae</taxon>
        <taxon>Adineta</taxon>
    </lineage>
</organism>
<proteinExistence type="inferred from homology"/>
<dbReference type="InterPro" id="IPR029058">
    <property type="entry name" value="AB_hydrolase_fold"/>
</dbReference>
<sequence length="474" mass="51019">MSKSTYTHILQTLFLLSIFIIAISAQTLSVTVSNGTIFGSFCSSPFVNVVAYLGIPFAQPPVGTLRWNAPISYNSTYPNGTINATTFAPSCYQFGSFATEPPPYSEDCLHLNVWAPANTTQNSSLPVKVWIYGGNGYEGSSSDPLYNGCGIATDAVVVSMNYRLGPLGWLTLGAPLNFTGNYGVLDVLMALQWVQENIASFGGNKVFIISLNLITNGTMEGILFAFQSFTNPLNVTSVDYNNYLNTTFGAALVSNISAVYPVSMFNSTAAPALYAIAAVLTDAEYACPTRRALKTSLTTQLGATHTSELPFVFGETLGLPQPNGTCNLSASEQILSTEMMTAWQSMSINGYPTLANGSKWLDWSQGGQGVLVNVSLTFSTINRTQCDFWDAIQTVTTTAATTNNTTLMTSSITVVKISAAASTFFCDYFLLARSIDCIMTSPNYSDPSRAVTYVAPEQAQSDQKPPMQPHEQIN</sequence>
<name>A0A814QAN9_9BILA</name>
<dbReference type="InterPro" id="IPR050654">
    <property type="entry name" value="AChE-related_enzymes"/>
</dbReference>
<evidence type="ECO:0000256" key="1">
    <source>
        <dbReference type="ARBA" id="ARBA00005964"/>
    </source>
</evidence>
<dbReference type="PANTHER" id="PTHR43918">
    <property type="entry name" value="ACETYLCHOLINESTERASE"/>
    <property type="match status" value="1"/>
</dbReference>
<evidence type="ECO:0000256" key="2">
    <source>
        <dbReference type="ARBA" id="ARBA00022487"/>
    </source>
</evidence>
<evidence type="ECO:0000313" key="8">
    <source>
        <dbReference type="Proteomes" id="UP000663860"/>
    </source>
</evidence>
<evidence type="ECO:0000256" key="4">
    <source>
        <dbReference type="SAM" id="SignalP"/>
    </source>
</evidence>
<reference evidence="6" key="1">
    <citation type="submission" date="2021-02" db="EMBL/GenBank/DDBJ databases">
        <authorList>
            <person name="Nowell W R."/>
        </authorList>
    </citation>
    <scope>NUCLEOTIDE SEQUENCE</scope>
</reference>
<dbReference type="Pfam" id="PF00135">
    <property type="entry name" value="COesterase"/>
    <property type="match status" value="1"/>
</dbReference>
<keyword evidence="2" id="KW-0719">Serine esterase</keyword>
<keyword evidence="3" id="KW-0378">Hydrolase</keyword>
<dbReference type="SUPFAM" id="SSF53474">
    <property type="entry name" value="alpha/beta-Hydrolases"/>
    <property type="match status" value="1"/>
</dbReference>
<feature type="signal peptide" evidence="4">
    <location>
        <begin position="1"/>
        <end position="25"/>
    </location>
</feature>
<keyword evidence="4" id="KW-0732">Signal</keyword>
<dbReference type="Gene3D" id="3.40.50.1820">
    <property type="entry name" value="alpha/beta hydrolase"/>
    <property type="match status" value="2"/>
</dbReference>
<protein>
    <recommendedName>
        <fullName evidence="5">Carboxylesterase type B domain-containing protein</fullName>
    </recommendedName>
</protein>
<dbReference type="GO" id="GO:0052689">
    <property type="term" value="F:carboxylic ester hydrolase activity"/>
    <property type="evidence" value="ECO:0007669"/>
    <property type="project" value="UniProtKB-KW"/>
</dbReference>
<dbReference type="InterPro" id="IPR002018">
    <property type="entry name" value="CarbesteraseB"/>
</dbReference>
<evidence type="ECO:0000313" key="6">
    <source>
        <dbReference type="EMBL" id="CAF1117956.1"/>
    </source>
</evidence>
<feature type="domain" description="Carboxylesterase type B" evidence="5">
    <location>
        <begin position="27"/>
        <end position="205"/>
    </location>
</feature>
<dbReference type="Proteomes" id="UP000663868">
    <property type="component" value="Unassembled WGS sequence"/>
</dbReference>
<dbReference type="EMBL" id="CAJOBB010001378">
    <property type="protein sequence ID" value="CAF3848952.1"/>
    <property type="molecule type" value="Genomic_DNA"/>
</dbReference>